<keyword evidence="4" id="KW-1185">Reference proteome</keyword>
<evidence type="ECO:0000256" key="2">
    <source>
        <dbReference type="SAM" id="SignalP"/>
    </source>
</evidence>
<comment type="caution">
    <text evidence="3">The sequence shown here is derived from an EMBL/GenBank/DDBJ whole genome shotgun (WGS) entry which is preliminary data.</text>
</comment>
<evidence type="ECO:0000313" key="3">
    <source>
        <dbReference type="EMBL" id="MCC0100063.1"/>
    </source>
</evidence>
<evidence type="ECO:0000256" key="1">
    <source>
        <dbReference type="SAM" id="MobiDB-lite"/>
    </source>
</evidence>
<evidence type="ECO:0000313" key="4">
    <source>
        <dbReference type="Proteomes" id="UP001520654"/>
    </source>
</evidence>
<sequence>MLRARFAPIAATVALAALCLLPVGGAVTTTVLADAPVPTGVTQPAPGTGTGGTGSGTGDDMGWG</sequence>
<organism evidence="3 4">
    <name type="scientific">Streptomyces flavotricini</name>
    <dbReference type="NCBI Taxonomy" id="66888"/>
    <lineage>
        <taxon>Bacteria</taxon>
        <taxon>Bacillati</taxon>
        <taxon>Actinomycetota</taxon>
        <taxon>Actinomycetes</taxon>
        <taxon>Kitasatosporales</taxon>
        <taxon>Streptomycetaceae</taxon>
        <taxon>Streptomyces</taxon>
    </lineage>
</organism>
<feature type="compositionally biased region" description="Gly residues" evidence="1">
    <location>
        <begin position="48"/>
        <end position="64"/>
    </location>
</feature>
<dbReference type="EMBL" id="JAINUL010000001">
    <property type="protein sequence ID" value="MCC0100063.1"/>
    <property type="molecule type" value="Genomic_DNA"/>
</dbReference>
<keyword evidence="2" id="KW-0732">Signal</keyword>
<feature type="compositionally biased region" description="Low complexity" evidence="1">
    <location>
        <begin position="35"/>
        <end position="47"/>
    </location>
</feature>
<reference evidence="3 4" key="1">
    <citation type="submission" date="2021-08" db="EMBL/GenBank/DDBJ databases">
        <title>Genomic Architecture of Streptomyces flavotricini NGL1 and Streptomyces erythrochromogenes HMS4 With Differential Plant Beneficial attributes and laccase production capabilities.</title>
        <authorList>
            <person name="Salwan R."/>
            <person name="Kaur R."/>
            <person name="Sharma V."/>
        </authorList>
    </citation>
    <scope>NUCLEOTIDE SEQUENCE [LARGE SCALE GENOMIC DNA]</scope>
    <source>
        <strain evidence="3 4">NGL1</strain>
    </source>
</reference>
<accession>A0ABS8EGV9</accession>
<gene>
    <name evidence="3" type="ORF">K7B10_35830</name>
</gene>
<feature type="region of interest" description="Disordered" evidence="1">
    <location>
        <begin position="35"/>
        <end position="64"/>
    </location>
</feature>
<name>A0ABS8EGV9_9ACTN</name>
<dbReference type="RefSeq" id="WP_229343269.1">
    <property type="nucleotide sequence ID" value="NZ_JAINUL010000001.1"/>
</dbReference>
<proteinExistence type="predicted"/>
<feature type="chain" id="PRO_5045286196" evidence="2">
    <location>
        <begin position="26"/>
        <end position="64"/>
    </location>
</feature>
<protein>
    <submittedName>
        <fullName evidence="3">Uncharacterized protein</fullName>
    </submittedName>
</protein>
<dbReference type="Proteomes" id="UP001520654">
    <property type="component" value="Unassembled WGS sequence"/>
</dbReference>
<feature type="signal peptide" evidence="2">
    <location>
        <begin position="1"/>
        <end position="25"/>
    </location>
</feature>